<dbReference type="PROSITE" id="PS00284">
    <property type="entry name" value="SERPIN"/>
    <property type="match status" value="1"/>
</dbReference>
<dbReference type="Pfam" id="PF00079">
    <property type="entry name" value="Serpin"/>
    <property type="match status" value="1"/>
</dbReference>
<dbReference type="Gene3D" id="2.30.39.10">
    <property type="entry name" value="Alpha-1-antitrypsin, domain 1"/>
    <property type="match status" value="1"/>
</dbReference>
<feature type="region of interest" description="Disordered" evidence="5">
    <location>
        <begin position="22"/>
        <end position="57"/>
    </location>
</feature>
<dbReference type="InterPro" id="IPR042185">
    <property type="entry name" value="Serpin_sf_2"/>
</dbReference>
<accession>A0A6P3VL44</accession>
<dbReference type="RefSeq" id="XP_012674750.2">
    <property type="nucleotide sequence ID" value="XM_012819296.3"/>
</dbReference>
<evidence type="ECO:0000256" key="1">
    <source>
        <dbReference type="ARBA" id="ARBA00009500"/>
    </source>
</evidence>
<dbReference type="GO" id="GO:0004867">
    <property type="term" value="F:serine-type endopeptidase inhibitor activity"/>
    <property type="evidence" value="ECO:0007669"/>
    <property type="project" value="InterPro"/>
</dbReference>
<feature type="compositionally biased region" description="Basic and acidic residues" evidence="5">
    <location>
        <begin position="42"/>
        <end position="57"/>
    </location>
</feature>
<dbReference type="InterPro" id="IPR042178">
    <property type="entry name" value="Serpin_sf_1"/>
</dbReference>
<dbReference type="Gene3D" id="2.10.310.10">
    <property type="entry name" value="Serpins superfamily"/>
    <property type="match status" value="1"/>
</dbReference>
<dbReference type="Gene3D" id="3.30.497.10">
    <property type="entry name" value="Antithrombin, subunit I, domain 2"/>
    <property type="match status" value="1"/>
</dbReference>
<dbReference type="FunFam" id="3.30.497.10:FF:000001">
    <property type="entry name" value="Serine protease inhibitor"/>
    <property type="match status" value="1"/>
</dbReference>
<keyword evidence="3" id="KW-0325">Glycoprotein</keyword>
<evidence type="ECO:0000256" key="3">
    <source>
        <dbReference type="ARBA" id="ARBA00023180"/>
    </source>
</evidence>
<comment type="similarity">
    <text evidence="1 4">Belongs to the serpin family.</text>
</comment>
<dbReference type="GO" id="GO:0005615">
    <property type="term" value="C:extracellular space"/>
    <property type="evidence" value="ECO:0007669"/>
    <property type="project" value="InterPro"/>
</dbReference>
<dbReference type="InterPro" id="IPR023795">
    <property type="entry name" value="Serpin_CS"/>
</dbReference>
<feature type="chain" id="PRO_5027924060" evidence="6">
    <location>
        <begin position="21"/>
        <end position="425"/>
    </location>
</feature>
<dbReference type="FunFam" id="2.10.310.10:FF:000001">
    <property type="entry name" value="Serpin family A member 1"/>
    <property type="match status" value="1"/>
</dbReference>
<evidence type="ECO:0000259" key="7">
    <source>
        <dbReference type="SMART" id="SM00093"/>
    </source>
</evidence>
<dbReference type="InterPro" id="IPR000215">
    <property type="entry name" value="Serpin_fam"/>
</dbReference>
<evidence type="ECO:0000256" key="5">
    <source>
        <dbReference type="SAM" id="MobiDB-lite"/>
    </source>
</evidence>
<evidence type="ECO:0000256" key="2">
    <source>
        <dbReference type="ARBA" id="ARBA00022729"/>
    </source>
</evidence>
<dbReference type="InterPro" id="IPR023796">
    <property type="entry name" value="Serpin_dom"/>
</dbReference>
<dbReference type="InterPro" id="IPR036186">
    <property type="entry name" value="Serpin_sf"/>
</dbReference>
<proteinExistence type="inferred from homology"/>
<evidence type="ECO:0000256" key="4">
    <source>
        <dbReference type="RuleBase" id="RU000411"/>
    </source>
</evidence>
<dbReference type="GeneID" id="105892962"/>
<dbReference type="PRINTS" id="PR00780">
    <property type="entry name" value="LEUSERPINII"/>
</dbReference>
<protein>
    <submittedName>
        <fullName evidence="9">Alpha-1-antitrypsin homolog</fullName>
    </submittedName>
</protein>
<dbReference type="AlphaFoldDB" id="A0A6P3VL44"/>
<keyword evidence="8" id="KW-1185">Reference proteome</keyword>
<name>A0A6P3VL44_CLUHA</name>
<reference evidence="9" key="1">
    <citation type="submission" date="2025-08" db="UniProtKB">
        <authorList>
            <consortium name="RefSeq"/>
        </authorList>
    </citation>
    <scope>IDENTIFICATION</scope>
</reference>
<dbReference type="Proteomes" id="UP000515152">
    <property type="component" value="Chromosome 15"/>
</dbReference>
<dbReference type="PANTHER" id="PTHR11461">
    <property type="entry name" value="SERINE PROTEASE INHIBITOR, SERPIN"/>
    <property type="match status" value="1"/>
</dbReference>
<feature type="signal peptide" evidence="6">
    <location>
        <begin position="1"/>
        <end position="20"/>
    </location>
</feature>
<gene>
    <name evidence="9" type="primary">LOC105892962</name>
</gene>
<sequence length="425" mass="47522">MRGILHCCVTVALLLSVAQAAPHEGHDHGPHQADHHHHLHHGKDEAHPQHDGGDAQCHKLMPHNADFAFALYKKLNALPDSKNVFFSPVAISMALSMLALGAKDETLTQLYSTLSYSSLTPAEVNEGYEHMLHMLGHGQEHMQLDTGAALAIGVGFKVLDKFLTDAKHYYESEAFSVDFSKPDVAVPEINKFIAKKTNNKITDMVTSLDPDTVMMLISYIHFRGKWEKHFDEKLTRKADFHVDEKTKVTVDMMQRSGRYDLYEDEDNFTTVLMLPYKGNASMMIVLPDEGKMKEVEALICKDHLRHWHENLFRSSVDIFLPKFSISTDVPLKNILTEMGMVSAFTDAADFPGISEETKVKVSKVTHKAVLSVDEKGTEAAAVTTIEIMPMSLPNVVNLNRPFLVLILEDSTKSILFMGKITNPTV</sequence>
<dbReference type="FunFam" id="2.30.39.10:FF:000003">
    <property type="entry name" value="alpha-1-antitrypsin isoform X1"/>
    <property type="match status" value="1"/>
</dbReference>
<evidence type="ECO:0000313" key="9">
    <source>
        <dbReference type="RefSeq" id="XP_012674750.2"/>
    </source>
</evidence>
<evidence type="ECO:0000256" key="6">
    <source>
        <dbReference type="SAM" id="SignalP"/>
    </source>
</evidence>
<feature type="domain" description="Serpin" evidence="7">
    <location>
        <begin position="69"/>
        <end position="423"/>
    </location>
</feature>
<dbReference type="KEGG" id="char:105892962"/>
<feature type="compositionally biased region" description="Basic and acidic residues" evidence="5">
    <location>
        <begin position="23"/>
        <end position="33"/>
    </location>
</feature>
<dbReference type="SUPFAM" id="SSF56574">
    <property type="entry name" value="Serpins"/>
    <property type="match status" value="1"/>
</dbReference>
<organism evidence="8 9">
    <name type="scientific">Clupea harengus</name>
    <name type="common">Atlantic herring</name>
    <dbReference type="NCBI Taxonomy" id="7950"/>
    <lineage>
        <taxon>Eukaryota</taxon>
        <taxon>Metazoa</taxon>
        <taxon>Chordata</taxon>
        <taxon>Craniata</taxon>
        <taxon>Vertebrata</taxon>
        <taxon>Euteleostomi</taxon>
        <taxon>Actinopterygii</taxon>
        <taxon>Neopterygii</taxon>
        <taxon>Teleostei</taxon>
        <taxon>Clupei</taxon>
        <taxon>Clupeiformes</taxon>
        <taxon>Clupeoidei</taxon>
        <taxon>Clupeidae</taxon>
        <taxon>Clupea</taxon>
    </lineage>
</organism>
<dbReference type="PANTHER" id="PTHR11461:SF363">
    <property type="entry name" value="SERINE (OR CYSTEINE) PROTEINASE INHIBITOR, CLADE A (ALPHA-1 ANTIPROTEINASE, ANTITRYPSIN), MEMBER 1, LIKE PRECURSOR-RELATED"/>
    <property type="match status" value="1"/>
</dbReference>
<dbReference type="SMART" id="SM00093">
    <property type="entry name" value="SERPIN"/>
    <property type="match status" value="1"/>
</dbReference>
<keyword evidence="2 6" id="KW-0732">Signal</keyword>
<evidence type="ECO:0000313" key="8">
    <source>
        <dbReference type="Proteomes" id="UP000515152"/>
    </source>
</evidence>